<dbReference type="OrthoDB" id="6628928at2"/>
<reference evidence="2 3" key="1">
    <citation type="submission" date="2015-03" db="EMBL/GenBank/DDBJ databases">
        <title>Complete genome sequence of Citrobacter amalonaticus Y19.</title>
        <authorList>
            <person name="Park S."/>
        </authorList>
    </citation>
    <scope>NUCLEOTIDE SEQUENCE [LARGE SCALE GENOMIC DNA]</scope>
    <source>
        <strain evidence="2 3">Y19</strain>
        <plasmid evidence="3">Plasmid</plasmid>
    </source>
</reference>
<dbReference type="EMBL" id="CP011133">
    <property type="protein sequence ID" value="AKE62310.1"/>
    <property type="molecule type" value="Genomic_DNA"/>
</dbReference>
<keyword evidence="1" id="KW-0175">Coiled coil</keyword>
<dbReference type="PATRIC" id="fig|1261127.3.peg.5740"/>
<dbReference type="AlphaFoldDB" id="A0A0F6RIU0"/>
<name>A0A0F6RIU0_CITAM</name>
<proteinExistence type="predicted"/>
<geneLocation type="plasmid" evidence="2">
    <name>unnamed</name>
</geneLocation>
<gene>
    <name evidence="2" type="ORF">F384_27635</name>
</gene>
<dbReference type="Proteomes" id="UP000034085">
    <property type="component" value="Plasmid"/>
</dbReference>
<feature type="coiled-coil region" evidence="1">
    <location>
        <begin position="73"/>
        <end position="104"/>
    </location>
</feature>
<organism evidence="2 3">
    <name type="scientific">Citrobacter amalonaticus Y19</name>
    <dbReference type="NCBI Taxonomy" id="1261127"/>
    <lineage>
        <taxon>Bacteria</taxon>
        <taxon>Pseudomonadati</taxon>
        <taxon>Pseudomonadota</taxon>
        <taxon>Gammaproteobacteria</taxon>
        <taxon>Enterobacterales</taxon>
        <taxon>Enterobacteriaceae</taxon>
        <taxon>Citrobacter</taxon>
    </lineage>
</organism>
<evidence type="ECO:0000313" key="2">
    <source>
        <dbReference type="EMBL" id="AKE62310.1"/>
    </source>
</evidence>
<dbReference type="HOGENOM" id="CLU_1259584_0_0_6"/>
<dbReference type="RefSeq" id="WP_046499406.1">
    <property type="nucleotide sequence ID" value="NZ_CP011133.1"/>
</dbReference>
<keyword evidence="2" id="KW-0614">Plasmid</keyword>
<evidence type="ECO:0000256" key="1">
    <source>
        <dbReference type="SAM" id="Coils"/>
    </source>
</evidence>
<accession>A0A0F6RIU0</accession>
<sequence>MIALKYPPYPSPYWFRGEKDKTGVVTEVGTVYVEATKDNLLLVEGRLPPVGTTLFLTPDRFDIKAETEKDSRARREEQARQRLARQVEEQKQKAALDMKLMRQAQERNARLYLPVRWTSGFKSVISGLTVNSSGNGINRRTVIHVLLLEDIRDGRLVRNEGDFLCTAAGGSNGKLWVNPATHSDGEHGPYVCEITCKQCIKAALRWQDKSKAVSPECVP</sequence>
<protein>
    <submittedName>
        <fullName evidence="2">Uncharacterized protein</fullName>
    </submittedName>
</protein>
<dbReference type="KEGG" id="cama:F384_27635"/>
<evidence type="ECO:0000313" key="3">
    <source>
        <dbReference type="Proteomes" id="UP000034085"/>
    </source>
</evidence>